<dbReference type="AlphaFoldDB" id="A0A327NE18"/>
<evidence type="ECO:0008006" key="5">
    <source>
        <dbReference type="Google" id="ProtNLM"/>
    </source>
</evidence>
<keyword evidence="2" id="KW-0472">Membrane</keyword>
<sequence length="194" mass="21709">MELTQTLTHMKTILKHTAPFLLAAVVIIALLGSCKEKTVTPKTVVVTFNSDGGTPAVLTVETAMNDRVKLPDYPTKSGYDLIGWYWAKDPSLLFDYEYARVNTNIELIAKWAPGTGKRYTVTFDARGGQPVPIPQSVIADNYARSPLEPFWMDPKVVNAFKGWYKDKALTVPFNFTKDKLSGDITLYAKWNNDV</sequence>
<keyword evidence="4" id="KW-1185">Reference proteome</keyword>
<dbReference type="EMBL" id="QLII01000003">
    <property type="protein sequence ID" value="RAI72953.1"/>
    <property type="molecule type" value="Genomic_DNA"/>
</dbReference>
<comment type="caution">
    <text evidence="3">The sequence shown here is derived from an EMBL/GenBank/DDBJ whole genome shotgun (WGS) entry which is preliminary data.</text>
</comment>
<organism evidence="3 4">
    <name type="scientific">Spirosoma telluris</name>
    <dbReference type="NCBI Taxonomy" id="2183553"/>
    <lineage>
        <taxon>Bacteria</taxon>
        <taxon>Pseudomonadati</taxon>
        <taxon>Bacteroidota</taxon>
        <taxon>Cytophagia</taxon>
        <taxon>Cytophagales</taxon>
        <taxon>Cytophagaceae</taxon>
        <taxon>Spirosoma</taxon>
    </lineage>
</organism>
<dbReference type="Gene3D" id="2.60.40.4270">
    <property type="entry name" value="Listeria-Bacteroides repeat domain"/>
    <property type="match status" value="2"/>
</dbReference>
<evidence type="ECO:0000313" key="4">
    <source>
        <dbReference type="Proteomes" id="UP000249016"/>
    </source>
</evidence>
<dbReference type="Proteomes" id="UP000249016">
    <property type="component" value="Unassembled WGS sequence"/>
</dbReference>
<dbReference type="NCBIfam" id="TIGR02543">
    <property type="entry name" value="List_Bact_rpt"/>
    <property type="match status" value="1"/>
</dbReference>
<dbReference type="InterPro" id="IPR013378">
    <property type="entry name" value="InlB-like_B-rpt"/>
</dbReference>
<gene>
    <name evidence="3" type="ORF">HMF3257_38140</name>
</gene>
<evidence type="ECO:0000256" key="2">
    <source>
        <dbReference type="SAM" id="Phobius"/>
    </source>
</evidence>
<feature type="transmembrane region" description="Helical" evidence="2">
    <location>
        <begin position="12"/>
        <end position="32"/>
    </location>
</feature>
<accession>A0A327NE18</accession>
<keyword evidence="2" id="KW-0812">Transmembrane</keyword>
<evidence type="ECO:0000313" key="3">
    <source>
        <dbReference type="EMBL" id="RAI72953.1"/>
    </source>
</evidence>
<protein>
    <recommendedName>
        <fullName evidence="5">InlB B-repeat-containing protein</fullName>
    </recommendedName>
</protein>
<dbReference type="GO" id="GO:0030313">
    <property type="term" value="C:cell envelope"/>
    <property type="evidence" value="ECO:0007669"/>
    <property type="project" value="UniProtKB-SubCell"/>
</dbReference>
<name>A0A327NE18_9BACT</name>
<comment type="subcellular location">
    <subcellularLocation>
        <location evidence="1">Cell envelope</location>
    </subcellularLocation>
</comment>
<proteinExistence type="predicted"/>
<dbReference type="InterPro" id="IPR042229">
    <property type="entry name" value="Listeria/Bacterioides_rpt_sf"/>
</dbReference>
<reference evidence="3 4" key="1">
    <citation type="submission" date="2018-06" db="EMBL/GenBank/DDBJ databases">
        <title>Spirosoma sp. HMF3257 Genome sequencing and assembly.</title>
        <authorList>
            <person name="Kang H."/>
            <person name="Cha I."/>
            <person name="Kim H."/>
            <person name="Kang J."/>
            <person name="Joh K."/>
        </authorList>
    </citation>
    <scope>NUCLEOTIDE SEQUENCE [LARGE SCALE GENOMIC DNA]</scope>
    <source>
        <strain evidence="3 4">HMF3257</strain>
    </source>
</reference>
<evidence type="ECO:0000256" key="1">
    <source>
        <dbReference type="ARBA" id="ARBA00004196"/>
    </source>
</evidence>
<dbReference type="Pfam" id="PF09479">
    <property type="entry name" value="Flg_new"/>
    <property type="match status" value="2"/>
</dbReference>
<keyword evidence="2" id="KW-1133">Transmembrane helix</keyword>
<dbReference type="OrthoDB" id="1099994at2"/>